<dbReference type="PRINTS" id="PR01367">
    <property type="entry name" value="BGCRYSTALLIN"/>
</dbReference>
<dbReference type="KEGG" id="caua:113114400"/>
<dbReference type="InterPro" id="IPR050135">
    <property type="entry name" value="dGTPase-like"/>
</dbReference>
<gene>
    <name evidence="9" type="primary">LOC113114400</name>
</gene>
<keyword evidence="4" id="KW-0175">Coiled coil</keyword>
<dbReference type="PANTHER" id="PTHR11373:SF4">
    <property type="entry name" value="DEOXYNUCLEOSIDE TRIPHOSPHATE TRIPHOSPHOHYDROLASE SAMHD1"/>
    <property type="match status" value="1"/>
</dbReference>
<accession>A0A6P6QXK8</accession>
<feature type="region of interest" description="Disordered" evidence="5">
    <location>
        <begin position="564"/>
        <end position="614"/>
    </location>
</feature>
<dbReference type="PROSITE" id="PS51831">
    <property type="entry name" value="HD"/>
    <property type="match status" value="1"/>
</dbReference>
<comment type="similarity">
    <text evidence="1">Belongs to the SAMHD1 family.</text>
</comment>
<evidence type="ECO:0000256" key="3">
    <source>
        <dbReference type="ARBA" id="ARBA00022737"/>
    </source>
</evidence>
<dbReference type="InterPro" id="IPR001064">
    <property type="entry name" value="Beta/gamma_crystallin"/>
</dbReference>
<feature type="domain" description="Beta/gamma crystallin 'Greek key'" evidence="6">
    <location>
        <begin position="1123"/>
        <end position="1169"/>
    </location>
</feature>
<dbReference type="InterPro" id="IPR006674">
    <property type="entry name" value="HD_domain"/>
</dbReference>
<dbReference type="OrthoDB" id="9991235at2759"/>
<feature type="compositionally biased region" description="Low complexity" evidence="5">
    <location>
        <begin position="572"/>
        <end position="599"/>
    </location>
</feature>
<name>A0A6P6QXK8_CARAU</name>
<dbReference type="InterPro" id="IPR003607">
    <property type="entry name" value="HD/PDEase_dom"/>
</dbReference>
<sequence>MKIFNDPIHGHIELHPLLVKIIDTPQFQRLRHIKQLGTKYLVYPGATHTRFEHSIGVAHLAGCLLKTLRENQPELNITEQDFLCVQIAALCHDMGHGPFSHLFDGMFIPEVQPDDEHWEHEQASVDMFHCMRKKNGLDKEMDRYGLNLDEDITFIEELILKGQKDGEWSMKGRTEDKSFLYEIVANKVNGVDVDKWDYLVRDCYYLGIPCGFDSQRLLKSARVCNVNGRKHICFRDKVADNVYGMFLTRYTLHRQALQHKIGYIIDVKIKEALVLADGELRISKAKDNMLEFTELTDHIFDEILKSPLLVGEATLKETKLKGELQNKWRIRVKDYNRSHTAGPKLKADDFDINVTDPGIKRLPKCLVIRVYHKTDVAQEVHKKAQECFLEWCREEDFIDSADNLAQAQKILQNIVNRRLPKFVGEVRLKEEELKEIAEAKALPDKAFKTKLYKEILNKFGKFKPPQEEKNFDIHVLEMGFGEVGNEPIDNVHFYSKNEPNRAFKMQKYQVSNLRPKKFHEFLVRVYYNPPNQEDPESEEHWKKVQQEAEKYFPDWCRENKKFIDFEPDSDDNTSSQQTASSSTSAGPAQESRKASSAAEKSQDHPTPSGKIFNDPIHGQIELHPLLVKIIDTPQFQRLRHIKQLGGTYLVYPGATHTRFEHSIGAAYLAGRLAEVLNEKHLKEFKNEQSQLIEEKEILCVQIAALCYNLGHGPFSYVFKDRFIPKDPGNQWTLQDASVWLFLDIVKNNKQLEKELKKDLNFIKELIKGVDTSDEGWPAKGRTEDKAFLYEIVVNKWNGIDVRKWDYFARDCHHLGIPNSFDHQRLLKSARVCEVEGRKHICFRDKVADNIYDMFHTRYTLYQQAYQHKIVNIIEEKISEALIAAKDKIRQLSPTAVTSVKEFMKLNDHIFEEILYSTGDELKDARMKLEDVVKRHLPKCVGETRITQTEHNDKQILEEEWNKAVEEWNKLLPTVFLDKKDFTIDTIKLDYSDNKAENKTEDKAENKAENKTETRRDLIKKVYFYRKRNPTEVIKIKEYEISSLLPEEFTEYVGRVYYTKQSDEEERDAKECFRWWRLREDGVCMILVFNQEGFRGNWSLITGDCPSLDGCGITEVRSCKVLSGVWDLYEDPDYSGDHYVLEEGQYGNPTAWSDPISTTSAPARSLKCVPFKIQLYEKVDFEGKIFETTGNCPSLDGCVITEVRSCKVLSGVWDLYKDPGYSGDHYLLEEGEYGNLNTGSDPISTTSAPARSLKCVPFKIQLYEKVNFEGRIFETTEDCPSLDGCGITEVRSCKVLSGEWVLCKGPQYTEPSQPLKKRKYEKPEAWGPDGNTAPALSVKRLKSTPSVALIHL</sequence>
<dbReference type="PANTHER" id="PTHR11373">
    <property type="entry name" value="DEOXYNUCLEOSIDE TRIPHOSPHATE TRIPHOSPHOHYDROLASE"/>
    <property type="match status" value="1"/>
</dbReference>
<feature type="coiled-coil region" evidence="4">
    <location>
        <begin position="993"/>
        <end position="1020"/>
    </location>
</feature>
<evidence type="ECO:0000259" key="6">
    <source>
        <dbReference type="PROSITE" id="PS50915"/>
    </source>
</evidence>
<dbReference type="Gene3D" id="2.60.20.10">
    <property type="entry name" value="Crystallins"/>
    <property type="match status" value="3"/>
</dbReference>
<protein>
    <submittedName>
        <fullName evidence="9">Uncharacterized protein LOC113114400 isoform X1</fullName>
    </submittedName>
</protein>
<feature type="domain" description="Beta/gamma crystallin 'Greek key'" evidence="6">
    <location>
        <begin position="1210"/>
        <end position="1256"/>
    </location>
</feature>
<evidence type="ECO:0000313" key="9">
    <source>
        <dbReference type="RefSeq" id="XP_026137155.1"/>
    </source>
</evidence>
<feature type="domain" description="Beta/gamma crystallin 'Greek key'" evidence="6">
    <location>
        <begin position="1257"/>
        <end position="1296"/>
    </location>
</feature>
<dbReference type="SMART" id="SM00247">
    <property type="entry name" value="XTALbg"/>
    <property type="match status" value="3"/>
</dbReference>
<dbReference type="SUPFAM" id="SSF49695">
    <property type="entry name" value="gamma-Crystallin-like"/>
    <property type="match status" value="2"/>
</dbReference>
<reference evidence="9" key="1">
    <citation type="submission" date="2025-08" db="UniProtKB">
        <authorList>
            <consortium name="RefSeq"/>
        </authorList>
    </citation>
    <scope>IDENTIFICATION</scope>
    <source>
        <strain evidence="9">Wakin</strain>
        <tissue evidence="9">Muscle</tissue>
    </source>
</reference>
<evidence type="ECO:0000313" key="8">
    <source>
        <dbReference type="Proteomes" id="UP000515129"/>
    </source>
</evidence>
<evidence type="ECO:0000256" key="5">
    <source>
        <dbReference type="SAM" id="MobiDB-lite"/>
    </source>
</evidence>
<dbReference type="PROSITE" id="PS50915">
    <property type="entry name" value="CRYSTALLIN_BETA_GAMMA"/>
    <property type="match status" value="4"/>
</dbReference>
<evidence type="ECO:0000256" key="4">
    <source>
        <dbReference type="SAM" id="Coils"/>
    </source>
</evidence>
<dbReference type="GeneID" id="113114400"/>
<organism evidence="8 9">
    <name type="scientific">Carassius auratus</name>
    <name type="common">Goldfish</name>
    <dbReference type="NCBI Taxonomy" id="7957"/>
    <lineage>
        <taxon>Eukaryota</taxon>
        <taxon>Metazoa</taxon>
        <taxon>Chordata</taxon>
        <taxon>Craniata</taxon>
        <taxon>Vertebrata</taxon>
        <taxon>Euteleostomi</taxon>
        <taxon>Actinopterygii</taxon>
        <taxon>Neopterygii</taxon>
        <taxon>Teleostei</taxon>
        <taxon>Ostariophysi</taxon>
        <taxon>Cypriniformes</taxon>
        <taxon>Cyprinidae</taxon>
        <taxon>Cyprininae</taxon>
        <taxon>Carassius</taxon>
    </lineage>
</organism>
<proteinExistence type="inferred from homology"/>
<feature type="domain" description="HD" evidence="7">
    <location>
        <begin position="50"/>
        <end position="199"/>
    </location>
</feature>
<dbReference type="GO" id="GO:0008832">
    <property type="term" value="F:dGTPase activity"/>
    <property type="evidence" value="ECO:0007669"/>
    <property type="project" value="TreeGrafter"/>
</dbReference>
<dbReference type="InterPro" id="IPR011024">
    <property type="entry name" value="G_crystallin-like"/>
</dbReference>
<dbReference type="GO" id="GO:0005634">
    <property type="term" value="C:nucleus"/>
    <property type="evidence" value="ECO:0007669"/>
    <property type="project" value="TreeGrafter"/>
</dbReference>
<evidence type="ECO:0000256" key="2">
    <source>
        <dbReference type="ARBA" id="ARBA00009646"/>
    </source>
</evidence>
<evidence type="ECO:0000259" key="7">
    <source>
        <dbReference type="PROSITE" id="PS51831"/>
    </source>
</evidence>
<dbReference type="SUPFAM" id="SSF109604">
    <property type="entry name" value="HD-domain/PDEase-like"/>
    <property type="match status" value="3"/>
</dbReference>
<feature type="domain" description="Beta/gamma crystallin 'Greek key'" evidence="6">
    <location>
        <begin position="1170"/>
        <end position="1209"/>
    </location>
</feature>
<dbReference type="Gene3D" id="3.30.70.2760">
    <property type="match status" value="2"/>
</dbReference>
<evidence type="ECO:0000256" key="1">
    <source>
        <dbReference type="ARBA" id="ARBA00005776"/>
    </source>
</evidence>
<dbReference type="Pfam" id="PF00030">
    <property type="entry name" value="Crystall"/>
    <property type="match status" value="3"/>
</dbReference>
<dbReference type="Pfam" id="PF01966">
    <property type="entry name" value="HD"/>
    <property type="match status" value="1"/>
</dbReference>
<dbReference type="Proteomes" id="UP000515129">
    <property type="component" value="Chromosome 1"/>
</dbReference>
<dbReference type="SMART" id="SM00471">
    <property type="entry name" value="HDc"/>
    <property type="match status" value="2"/>
</dbReference>
<keyword evidence="3" id="KW-0677">Repeat</keyword>
<feature type="region of interest" description="Disordered" evidence="5">
    <location>
        <begin position="1310"/>
        <end position="1334"/>
    </location>
</feature>
<dbReference type="CDD" id="cd00077">
    <property type="entry name" value="HDc"/>
    <property type="match status" value="2"/>
</dbReference>
<dbReference type="GO" id="GO:0006203">
    <property type="term" value="P:dGTP catabolic process"/>
    <property type="evidence" value="ECO:0007669"/>
    <property type="project" value="TreeGrafter"/>
</dbReference>
<comment type="similarity">
    <text evidence="2">Belongs to the beta/gamma-crystallin family.</text>
</comment>
<dbReference type="Gene3D" id="1.10.3210.10">
    <property type="entry name" value="Hypothetical protein af1432"/>
    <property type="match status" value="2"/>
</dbReference>
<dbReference type="RefSeq" id="XP_026137155.1">
    <property type="nucleotide sequence ID" value="XM_026281370.1"/>
</dbReference>
<keyword evidence="8" id="KW-1185">Reference proteome</keyword>